<keyword evidence="1" id="KW-0472">Membrane</keyword>
<evidence type="ECO:0000313" key="2">
    <source>
        <dbReference type="EMBL" id="QHT89747.1"/>
    </source>
</evidence>
<keyword evidence="1" id="KW-0812">Transmembrane</keyword>
<dbReference type="AlphaFoldDB" id="A0A6C0IBI5"/>
<proteinExistence type="predicted"/>
<dbReference type="EMBL" id="MN740152">
    <property type="protein sequence ID" value="QHT89747.1"/>
    <property type="molecule type" value="Genomic_DNA"/>
</dbReference>
<evidence type="ECO:0000256" key="1">
    <source>
        <dbReference type="SAM" id="Phobius"/>
    </source>
</evidence>
<keyword evidence="1" id="KW-1133">Transmembrane helix</keyword>
<feature type="transmembrane region" description="Helical" evidence="1">
    <location>
        <begin position="129"/>
        <end position="148"/>
    </location>
</feature>
<protein>
    <recommendedName>
        <fullName evidence="3">Phosphatidic acid phosphatase type 2/haloperoxidase domain-containing protein</fullName>
    </recommendedName>
</protein>
<name>A0A6C0IBI5_9ZZZZ</name>
<evidence type="ECO:0008006" key="3">
    <source>
        <dbReference type="Google" id="ProtNLM"/>
    </source>
</evidence>
<feature type="transmembrane region" description="Helical" evidence="1">
    <location>
        <begin position="39"/>
        <end position="58"/>
    </location>
</feature>
<reference evidence="2" key="1">
    <citation type="journal article" date="2020" name="Nature">
        <title>Giant virus diversity and host interactions through global metagenomics.</title>
        <authorList>
            <person name="Schulz F."/>
            <person name="Roux S."/>
            <person name="Paez-Espino D."/>
            <person name="Jungbluth S."/>
            <person name="Walsh D.A."/>
            <person name="Denef V.J."/>
            <person name="McMahon K.D."/>
            <person name="Konstantinidis K.T."/>
            <person name="Eloe-Fadrosh E.A."/>
            <person name="Kyrpides N.C."/>
            <person name="Woyke T."/>
        </authorList>
    </citation>
    <scope>NUCLEOTIDE SEQUENCE</scope>
    <source>
        <strain evidence="2">GVMAG-M-3300023184-62</strain>
    </source>
</reference>
<organism evidence="2">
    <name type="scientific">viral metagenome</name>
    <dbReference type="NCBI Taxonomy" id="1070528"/>
    <lineage>
        <taxon>unclassified sequences</taxon>
        <taxon>metagenomes</taxon>
        <taxon>organismal metagenomes</taxon>
    </lineage>
</organism>
<feature type="transmembrane region" description="Helical" evidence="1">
    <location>
        <begin position="168"/>
        <end position="186"/>
    </location>
</feature>
<feature type="transmembrane region" description="Helical" evidence="1">
    <location>
        <begin position="65"/>
        <end position="88"/>
    </location>
</feature>
<feature type="transmembrane region" description="Helical" evidence="1">
    <location>
        <begin position="192"/>
        <end position="211"/>
    </location>
</feature>
<sequence>MSVPNLKVPADSGATGFMHPINTIKQFIASSIFPYIRHIFQILPEATFVFLILFSILTQNFANGMLAFTMIEALAIFSIIGKGIGYFADTKVPLNIPQKAGVCESGFPTSKASYATLALYKGFLTEGSFPSGSIALLSTLIGYMLGALIQYKNELKQLGPSWEMRIPIAITLSLLTLTAFTLFRFIAGCESLGVIIGTLLIGIVLGTALMFQNMAVFGKESINVLGIPTLESKTVEGKPLYVCAKTE</sequence>
<accession>A0A6C0IBI5</accession>